<reference evidence="2 3" key="1">
    <citation type="submission" date="2021-11" db="EMBL/GenBank/DDBJ databases">
        <title>Draft genome sequence of Paenibacillus profundus YoMME, a new Gram-positive bacteria with exoelectrogenic properties.</title>
        <authorList>
            <person name="Hubenova Y."/>
            <person name="Hubenova E."/>
            <person name="Manasiev Y."/>
            <person name="Peykov S."/>
            <person name="Mitov M."/>
        </authorList>
    </citation>
    <scope>NUCLEOTIDE SEQUENCE [LARGE SCALE GENOMIC DNA]</scope>
    <source>
        <strain evidence="2 3">YoMME</strain>
    </source>
</reference>
<accession>A0ABS8YBN2</accession>
<dbReference type="Proteomes" id="UP001199916">
    <property type="component" value="Unassembled WGS sequence"/>
</dbReference>
<feature type="compositionally biased region" description="Basic residues" evidence="1">
    <location>
        <begin position="1"/>
        <end position="12"/>
    </location>
</feature>
<name>A0ABS8YBN2_9BACL</name>
<evidence type="ECO:0000256" key="1">
    <source>
        <dbReference type="SAM" id="MobiDB-lite"/>
    </source>
</evidence>
<feature type="region of interest" description="Disordered" evidence="1">
    <location>
        <begin position="1"/>
        <end position="26"/>
    </location>
</feature>
<gene>
    <name evidence="2" type="ORF">LQV63_06670</name>
</gene>
<proteinExistence type="predicted"/>
<protein>
    <submittedName>
        <fullName evidence="2">Uncharacterized protein</fullName>
    </submittedName>
</protein>
<sequence>MKRRERNSRRSSRCPLPGRGLGLSPKGAALSCGDYPSSHDALSLEGYDEGTA</sequence>
<dbReference type="EMBL" id="JAJNBZ010000003">
    <property type="protein sequence ID" value="MCE5168991.1"/>
    <property type="molecule type" value="Genomic_DNA"/>
</dbReference>
<organism evidence="2 3">
    <name type="scientific">Paenibacillus profundus</name>
    <dbReference type="NCBI Taxonomy" id="1173085"/>
    <lineage>
        <taxon>Bacteria</taxon>
        <taxon>Bacillati</taxon>
        <taxon>Bacillota</taxon>
        <taxon>Bacilli</taxon>
        <taxon>Bacillales</taxon>
        <taxon>Paenibacillaceae</taxon>
        <taxon>Paenibacillus</taxon>
    </lineage>
</organism>
<keyword evidence="3" id="KW-1185">Reference proteome</keyword>
<evidence type="ECO:0000313" key="3">
    <source>
        <dbReference type="Proteomes" id="UP001199916"/>
    </source>
</evidence>
<evidence type="ECO:0000313" key="2">
    <source>
        <dbReference type="EMBL" id="MCE5168991.1"/>
    </source>
</evidence>
<comment type="caution">
    <text evidence="2">The sequence shown here is derived from an EMBL/GenBank/DDBJ whole genome shotgun (WGS) entry which is preliminary data.</text>
</comment>